<organism evidence="1 2">
    <name type="scientific">Streptomyces rhizosphaericus</name>
    <dbReference type="NCBI Taxonomy" id="114699"/>
    <lineage>
        <taxon>Bacteria</taxon>
        <taxon>Bacillati</taxon>
        <taxon>Actinomycetota</taxon>
        <taxon>Actinomycetes</taxon>
        <taxon>Kitasatosporales</taxon>
        <taxon>Streptomycetaceae</taxon>
        <taxon>Streptomyces</taxon>
        <taxon>Streptomyces violaceusniger group</taxon>
    </lineage>
</organism>
<gene>
    <name evidence="1" type="ORF">GCM10009576_055390</name>
</gene>
<proteinExistence type="predicted"/>
<evidence type="ECO:0000313" key="1">
    <source>
        <dbReference type="EMBL" id="GAA0986798.1"/>
    </source>
</evidence>
<protein>
    <submittedName>
        <fullName evidence="1">Uncharacterized protein</fullName>
    </submittedName>
</protein>
<dbReference type="Proteomes" id="UP001500033">
    <property type="component" value="Unassembled WGS sequence"/>
</dbReference>
<dbReference type="EMBL" id="BAAAIE010000038">
    <property type="protein sequence ID" value="GAA0986798.1"/>
    <property type="molecule type" value="Genomic_DNA"/>
</dbReference>
<evidence type="ECO:0000313" key="2">
    <source>
        <dbReference type="Proteomes" id="UP001500033"/>
    </source>
</evidence>
<sequence length="106" mass="11099">MSAPRSCPLYPLAKPASMAPVSAFGRGVAAWRQYGACTGSVKIPRDRVERLEDGTEVRFGGLLSNTKRGAAYADRAKGAPARRKSHPPARGCDFAAAVTGLVSSHG</sequence>
<keyword evidence="2" id="KW-1185">Reference proteome</keyword>
<reference evidence="1 2" key="1">
    <citation type="journal article" date="2019" name="Int. J. Syst. Evol. Microbiol.">
        <title>The Global Catalogue of Microorganisms (GCM) 10K type strain sequencing project: providing services to taxonomists for standard genome sequencing and annotation.</title>
        <authorList>
            <consortium name="The Broad Institute Genomics Platform"/>
            <consortium name="The Broad Institute Genome Sequencing Center for Infectious Disease"/>
            <person name="Wu L."/>
            <person name="Ma J."/>
        </authorList>
    </citation>
    <scope>NUCLEOTIDE SEQUENCE [LARGE SCALE GENOMIC DNA]</scope>
    <source>
        <strain evidence="1 2">JCM 11445</strain>
    </source>
</reference>
<name>A0ABN1SFF2_9ACTN</name>
<comment type="caution">
    <text evidence="1">The sequence shown here is derived from an EMBL/GenBank/DDBJ whole genome shotgun (WGS) entry which is preliminary data.</text>
</comment>
<accession>A0ABN1SFF2</accession>